<dbReference type="OrthoDB" id="5273213at2759"/>
<dbReference type="InterPro" id="IPR000938">
    <property type="entry name" value="CAP-Gly_domain"/>
</dbReference>
<name>A0A8J6E795_9EUKA</name>
<evidence type="ECO:0000259" key="1">
    <source>
        <dbReference type="PROSITE" id="PS50245"/>
    </source>
</evidence>
<reference evidence="2" key="1">
    <citation type="submission" date="2021-05" db="EMBL/GenBank/DDBJ databases">
        <title>A free-living protist that lacks canonical eukaryotic 1 DNA replication and segregation systems.</title>
        <authorList>
            <person name="Salas-Leiva D.E."/>
            <person name="Tromer E.C."/>
            <person name="Curtis B.A."/>
            <person name="Jerlstrom-Hultqvist J."/>
            <person name="Kolisko M."/>
            <person name="Yi Z."/>
            <person name="Salas-Leiva J.S."/>
            <person name="Gallot-Lavallee L."/>
            <person name="Kops G.J.P.L."/>
            <person name="Archibald J.M."/>
            <person name="Simpson A.G.B."/>
            <person name="Roger A.J."/>
        </authorList>
    </citation>
    <scope>NUCLEOTIDE SEQUENCE</scope>
    <source>
        <strain evidence="2">BICM</strain>
    </source>
</reference>
<sequence length="557" mass="60616">MATTELSSALPNVASCMSMQVGKRFIFGTDIGTIRYIGPIKSAKAADVDYVGVEWDEDSKRKTTYDGSFDGDRYFTCDPKRGSFFKRSAVEGKFVFATPFFSEIQDRYENNTLTDADREGMFLHTGNRTIQIEFVGEEKISARQSRTEHITDFCLKESALGRPYPEDIAEADIPAHVSAVRAKTASLVSLDISRCLLTSWADLGSILAMCPAVETVRVDGNHMGPVAEGDPALIAQAAPKLRALFASNCGLRGEAIARLAAVPGLRALHVAENSLGTVTAPPSSLSLVRLGLERCGVDSWATVQVMTKGLTALDSLALEGNPLGDHQFTGESFPQSLRHVTVSGTAIDSWATLESMGQTSVDSLRTGAEQVETDVRPVAVLEGLTAHKARLLCIARLGWLRLLNGAPVNQLERQDAERSYVRSVVQFMPGSTLAEIEAAHPRVPVLIDRHEMRPEFPALFGKAAKTTVLVHFKVLSGVDEILSEDRDVPLSLSVSELLKLVPIPAGHAPVRGRAAWVDPASGRMEELTKELLLVRDIGLDDGYEVRIPVTAIKRRRR</sequence>
<dbReference type="SMART" id="SM01052">
    <property type="entry name" value="CAP_GLY"/>
    <property type="match status" value="1"/>
</dbReference>
<proteinExistence type="predicted"/>
<dbReference type="Proteomes" id="UP000717585">
    <property type="component" value="Unassembled WGS sequence"/>
</dbReference>
<accession>A0A8J6E795</accession>
<dbReference type="Pfam" id="PF01302">
    <property type="entry name" value="CAP_GLY"/>
    <property type="match status" value="1"/>
</dbReference>
<feature type="domain" description="CAP-Gly" evidence="1">
    <location>
        <begin position="50"/>
        <end position="86"/>
    </location>
</feature>
<dbReference type="SUPFAM" id="SSF74924">
    <property type="entry name" value="Cap-Gly domain"/>
    <property type="match status" value="1"/>
</dbReference>
<dbReference type="AlphaFoldDB" id="A0A8J6E795"/>
<organism evidence="2 3">
    <name type="scientific">Carpediemonas membranifera</name>
    <dbReference type="NCBI Taxonomy" id="201153"/>
    <lineage>
        <taxon>Eukaryota</taxon>
        <taxon>Metamonada</taxon>
        <taxon>Carpediemonas-like organisms</taxon>
        <taxon>Carpediemonas</taxon>
    </lineage>
</organism>
<comment type="caution">
    <text evidence="2">The sequence shown here is derived from an EMBL/GenBank/DDBJ whole genome shotgun (WGS) entry which is preliminary data.</text>
</comment>
<dbReference type="InterPro" id="IPR036859">
    <property type="entry name" value="CAP-Gly_dom_sf"/>
</dbReference>
<dbReference type="SUPFAM" id="SSF52047">
    <property type="entry name" value="RNI-like"/>
    <property type="match status" value="1"/>
</dbReference>
<dbReference type="Gene3D" id="2.30.30.190">
    <property type="entry name" value="CAP Gly-rich-like domain"/>
    <property type="match status" value="1"/>
</dbReference>
<gene>
    <name evidence="2" type="ORF">J8273_7811</name>
</gene>
<evidence type="ECO:0000313" key="3">
    <source>
        <dbReference type="Proteomes" id="UP000717585"/>
    </source>
</evidence>
<protein>
    <submittedName>
        <fullName evidence="2">CAP-Gly domain</fullName>
    </submittedName>
</protein>
<dbReference type="PROSITE" id="PS50245">
    <property type="entry name" value="CAP_GLY_2"/>
    <property type="match status" value="1"/>
</dbReference>
<dbReference type="InterPro" id="IPR032675">
    <property type="entry name" value="LRR_dom_sf"/>
</dbReference>
<dbReference type="Gene3D" id="3.80.10.10">
    <property type="entry name" value="Ribonuclease Inhibitor"/>
    <property type="match status" value="1"/>
</dbReference>
<evidence type="ECO:0000313" key="2">
    <source>
        <dbReference type="EMBL" id="KAG9390460.1"/>
    </source>
</evidence>
<keyword evidence="3" id="KW-1185">Reference proteome</keyword>
<dbReference type="EMBL" id="JAHDYR010000064">
    <property type="protein sequence ID" value="KAG9390460.1"/>
    <property type="molecule type" value="Genomic_DNA"/>
</dbReference>